<keyword evidence="2" id="KW-0521">NADP</keyword>
<dbReference type="OrthoDB" id="416253at2759"/>
<dbReference type="SMART" id="SM01411">
    <property type="entry name" value="Ephrin_rec_like"/>
    <property type="match status" value="2"/>
</dbReference>
<comment type="similarity">
    <text evidence="1">Belongs to the aldo/keto reductase family.</text>
</comment>
<reference evidence="8" key="1">
    <citation type="submission" date="2020-10" db="EMBL/GenBank/DDBJ databases">
        <title>Unveiling of a novel bifunctional photoreceptor, Dualchrome1, isolated from a cosmopolitan green alga.</title>
        <authorList>
            <person name="Suzuki S."/>
            <person name="Kawachi M."/>
        </authorList>
    </citation>
    <scope>NUCLEOTIDE SEQUENCE</scope>
    <source>
        <strain evidence="8">NIES 2893</strain>
    </source>
</reference>
<feature type="compositionally biased region" description="Low complexity" evidence="5">
    <location>
        <begin position="79"/>
        <end position="103"/>
    </location>
</feature>
<dbReference type="InterPro" id="IPR036812">
    <property type="entry name" value="NAD(P)_OxRdtase_dom_sf"/>
</dbReference>
<dbReference type="SUPFAM" id="SSF57184">
    <property type="entry name" value="Growth factor receptor domain"/>
    <property type="match status" value="1"/>
</dbReference>
<dbReference type="PROSITE" id="PS00062">
    <property type="entry name" value="ALDOKETO_REDUCTASE_2"/>
    <property type="match status" value="1"/>
</dbReference>
<evidence type="ECO:0000256" key="5">
    <source>
        <dbReference type="SAM" id="MobiDB-lite"/>
    </source>
</evidence>
<feature type="region of interest" description="Disordered" evidence="5">
    <location>
        <begin position="1"/>
        <end position="52"/>
    </location>
</feature>
<evidence type="ECO:0008006" key="10">
    <source>
        <dbReference type="Google" id="ProtNLM"/>
    </source>
</evidence>
<dbReference type="InterPro" id="IPR023210">
    <property type="entry name" value="NADP_OxRdtase_dom"/>
</dbReference>
<comment type="caution">
    <text evidence="8">The sequence shown here is derived from an EMBL/GenBank/DDBJ whole genome shotgun (WGS) entry which is preliminary data.</text>
</comment>
<dbReference type="InterPro" id="IPR018170">
    <property type="entry name" value="Aldo/ket_reductase_CS"/>
</dbReference>
<keyword evidence="4" id="KW-0175">Coiled coil</keyword>
<accession>A0A830HH70</accession>
<feature type="domain" description="NADP-dependent oxidoreductase" evidence="6">
    <location>
        <begin position="964"/>
        <end position="1200"/>
    </location>
</feature>
<evidence type="ECO:0000259" key="7">
    <source>
        <dbReference type="Pfam" id="PF07699"/>
    </source>
</evidence>
<name>A0A830HH70_9CHLO</name>
<evidence type="ECO:0000256" key="3">
    <source>
        <dbReference type="ARBA" id="ARBA00023002"/>
    </source>
</evidence>
<dbReference type="Pfam" id="PF07699">
    <property type="entry name" value="Ephrin_rec_like"/>
    <property type="match status" value="1"/>
</dbReference>
<dbReference type="InterPro" id="IPR011641">
    <property type="entry name" value="Tyr-kin_ephrin_A/B_rcpt-like"/>
</dbReference>
<feature type="coiled-coil region" evidence="4">
    <location>
        <begin position="857"/>
        <end position="910"/>
    </location>
</feature>
<feature type="region of interest" description="Disordered" evidence="5">
    <location>
        <begin position="75"/>
        <end position="120"/>
    </location>
</feature>
<dbReference type="InterPro" id="IPR020471">
    <property type="entry name" value="AKR"/>
</dbReference>
<dbReference type="PANTHER" id="PTHR43827">
    <property type="entry name" value="2,5-DIKETO-D-GLUCONIC ACID REDUCTASE"/>
    <property type="match status" value="1"/>
</dbReference>
<dbReference type="Gene3D" id="2.10.50.10">
    <property type="entry name" value="Tumor Necrosis Factor Receptor, subunit A, domain 2"/>
    <property type="match status" value="2"/>
</dbReference>
<keyword evidence="9" id="KW-1185">Reference proteome</keyword>
<proteinExistence type="inferred from homology"/>
<feature type="compositionally biased region" description="Basic residues" evidence="5">
    <location>
        <begin position="8"/>
        <end position="18"/>
    </location>
</feature>
<evidence type="ECO:0000256" key="1">
    <source>
        <dbReference type="ARBA" id="ARBA00007905"/>
    </source>
</evidence>
<keyword evidence="3" id="KW-0560">Oxidoreductase</keyword>
<gene>
    <name evidence="8" type="ORF">PPROV_000494500</name>
</gene>
<protein>
    <recommendedName>
        <fullName evidence="10">NADP-dependent oxidoreductase domain-containing protein</fullName>
    </recommendedName>
</protein>
<evidence type="ECO:0000256" key="4">
    <source>
        <dbReference type="SAM" id="Coils"/>
    </source>
</evidence>
<dbReference type="SUPFAM" id="SSF51430">
    <property type="entry name" value="NAD(P)-linked oxidoreductase"/>
    <property type="match status" value="1"/>
</dbReference>
<dbReference type="InterPro" id="IPR028082">
    <property type="entry name" value="Peripla_BP_I"/>
</dbReference>
<dbReference type="AlphaFoldDB" id="A0A830HH70"/>
<evidence type="ECO:0000256" key="2">
    <source>
        <dbReference type="ARBA" id="ARBA00022857"/>
    </source>
</evidence>
<dbReference type="SUPFAM" id="SSF53822">
    <property type="entry name" value="Periplasmic binding protein-like I"/>
    <property type="match status" value="1"/>
</dbReference>
<feature type="domain" description="Tyrosine-protein kinase ephrin type A/B receptor-like" evidence="7">
    <location>
        <begin position="611"/>
        <end position="639"/>
    </location>
</feature>
<evidence type="ECO:0000313" key="9">
    <source>
        <dbReference type="Proteomes" id="UP000660262"/>
    </source>
</evidence>
<dbReference type="PANTHER" id="PTHR43827:SF3">
    <property type="entry name" value="NADP-DEPENDENT OXIDOREDUCTASE DOMAIN-CONTAINING PROTEIN"/>
    <property type="match status" value="1"/>
</dbReference>
<dbReference type="GO" id="GO:0016616">
    <property type="term" value="F:oxidoreductase activity, acting on the CH-OH group of donors, NAD or NADP as acceptor"/>
    <property type="evidence" value="ECO:0007669"/>
    <property type="project" value="UniProtKB-ARBA"/>
</dbReference>
<dbReference type="Pfam" id="PF00248">
    <property type="entry name" value="Aldo_ket_red"/>
    <property type="match status" value="1"/>
</dbReference>
<dbReference type="InterPro" id="IPR009030">
    <property type="entry name" value="Growth_fac_rcpt_cys_sf"/>
</dbReference>
<organism evidence="8 9">
    <name type="scientific">Pycnococcus provasolii</name>
    <dbReference type="NCBI Taxonomy" id="41880"/>
    <lineage>
        <taxon>Eukaryota</taxon>
        <taxon>Viridiplantae</taxon>
        <taxon>Chlorophyta</taxon>
        <taxon>Pseudoscourfieldiophyceae</taxon>
        <taxon>Pseudoscourfieldiales</taxon>
        <taxon>Pycnococcaceae</taxon>
        <taxon>Pycnococcus</taxon>
    </lineage>
</organism>
<feature type="compositionally biased region" description="Low complexity" evidence="5">
    <location>
        <begin position="33"/>
        <end position="42"/>
    </location>
</feature>
<dbReference type="PRINTS" id="PR00069">
    <property type="entry name" value="ALDKETRDTASE"/>
</dbReference>
<evidence type="ECO:0000313" key="8">
    <source>
        <dbReference type="EMBL" id="GHP06198.1"/>
    </source>
</evidence>
<dbReference type="Gene3D" id="3.40.50.2300">
    <property type="match status" value="2"/>
</dbReference>
<evidence type="ECO:0000259" key="6">
    <source>
        <dbReference type="Pfam" id="PF00248"/>
    </source>
</evidence>
<dbReference type="EMBL" id="BNJQ01000012">
    <property type="protein sequence ID" value="GHP06198.1"/>
    <property type="molecule type" value="Genomic_DNA"/>
</dbReference>
<dbReference type="Gene3D" id="3.20.20.100">
    <property type="entry name" value="NADP-dependent oxidoreductase domain"/>
    <property type="match status" value="1"/>
</dbReference>
<dbReference type="CDD" id="cd19071">
    <property type="entry name" value="AKR_AKR1-5-like"/>
    <property type="match status" value="1"/>
</dbReference>
<sequence length="1237" mass="135641">MKEDWRRCRATRAPRHVRAAAPLYHRTPPPPQETTSQSQQPPLHQKKEEGEREREGYLYVRMSVDFVAQNTTHVHGNHTSVEATTTTTSAPTTVPSSDSSTCSQLAAHPATKQPWPTTTGDASKEFHDVFKLGMITTGYANYKSQGSSHCEAVLLWLELVEKNGGIHDSKDNLVAVHLFVEDGIVLNPSNGRNDMTAMKERATELAEKLADPAQDIGVHALLAPYTSTLTPFAAAVAEKYGIPAFAAGAAADSVYACPTDRSKTLPFGCNAHGVRRFSTLYGTLPSATAYLKDSVTLANLKGSKTIALIRETASFTESVTDGIRSQAEMLGLDVVAEFRVGVDAEAEATGLGADGTSRGKTWDEALHPVAETLARLKPDMVTFGSYQASCEAFMRHVKRMNYMPPAVAFTVCVGSHDALEKLTKDVRFMVGSSVWSDTVSGTEYIENNLFKPSHFFSENRTIGAPELFSKMYSKSFGISPTYHAASMMGCLILMEASIGLLDLTTSVHLVHDSFPLATTLRDVYMPSMLGILTVNAFGRMDRINPVTLQYSSTGAIEIVAPLSAASSDVVYPAPAWTHPERNFPCEPGTRVDGLNDWVIDSSMENGWKWANTTCEPCPMGYHSSVKGMLSCLKCPVNTFAANYSTSQCMACPTGSTTRGEMGKATCSPCEAGDFHDIMRGTCSPCAAGTFSDDRRTLQCTSCKDLAGNQYQDEAGKTSCKSCPANAEKPSHGILKTECNCKPGFVRKYNKKGDFESCIFSPRSAVNIAIIATVCLCIAKDVCGTPPEHWTARRLFVAYVSRSRSHGFPLGYPPTVLLLRSVGARFAHFIKCSTLSLRYFLILLLLSLLGFVSFMVNAQQLQEALAGLQHNLQANINQSVQAALAPLQDQIAALQDNFEERLQELEAEDSQDSQHPHQHPVEFRMRNASNHPAVGFGTYKCGYLPPSSAQAQTEGDANPSGAGPSASTIVASALDVGYRFLDCAQFYNNEADVGIGIQNSGVPRSELFLASKCWTTAIAEGPSAVRSALCDTLDALKTDYVDLYCIHWPVPHGRHVVAYKELLKMRDEGLIRSVGVSNYTLEDYDELVTNDVAEDDLPLVNQIEVNPLLYRKKTIEEFQRRGVLIQSYRSLRDGKAFEIPTIVDVANKHGRTAAQVMGRWLVQKNIVYIPKSVRRDRMEENIDVFDDFELDDEDVTKLDHLTTDDALETFAQLYRKCVVRDTQWDGTTDGVRTTFTIH</sequence>
<dbReference type="Proteomes" id="UP000660262">
    <property type="component" value="Unassembled WGS sequence"/>
</dbReference>